<dbReference type="Proteomes" id="UP000663846">
    <property type="component" value="Unassembled WGS sequence"/>
</dbReference>
<comment type="caution">
    <text evidence="6">The sequence shown here is derived from an EMBL/GenBank/DDBJ whole genome shotgun (WGS) entry which is preliminary data.</text>
</comment>
<dbReference type="PANTHER" id="PTHR23253">
    <property type="entry name" value="EUKARYOTIC TRANSLATION INITIATION FACTOR 4 GAMMA"/>
    <property type="match status" value="1"/>
</dbReference>
<dbReference type="InterPro" id="IPR036211">
    <property type="entry name" value="eIF4G_eIF4E-bd_sf"/>
</dbReference>
<dbReference type="SUPFAM" id="SSF48371">
    <property type="entry name" value="ARM repeat"/>
    <property type="match status" value="1"/>
</dbReference>
<keyword evidence="2" id="KW-0396">Initiation factor</keyword>
<organism evidence="6 7">
    <name type="scientific">Rhizoctonia solani</name>
    <dbReference type="NCBI Taxonomy" id="456999"/>
    <lineage>
        <taxon>Eukaryota</taxon>
        <taxon>Fungi</taxon>
        <taxon>Dikarya</taxon>
        <taxon>Basidiomycota</taxon>
        <taxon>Agaricomycotina</taxon>
        <taxon>Agaricomycetes</taxon>
        <taxon>Cantharellales</taxon>
        <taxon>Ceratobasidiaceae</taxon>
        <taxon>Rhizoctonia</taxon>
    </lineage>
</organism>
<evidence type="ECO:0000256" key="4">
    <source>
        <dbReference type="SAM" id="MobiDB-lite"/>
    </source>
</evidence>
<name>A0A8H2XTN1_9AGAM</name>
<dbReference type="GO" id="GO:0016281">
    <property type="term" value="C:eukaryotic translation initiation factor 4F complex"/>
    <property type="evidence" value="ECO:0007669"/>
    <property type="project" value="TreeGrafter"/>
</dbReference>
<feature type="region of interest" description="Disordered" evidence="4">
    <location>
        <begin position="109"/>
        <end position="133"/>
    </location>
</feature>
<keyword evidence="3" id="KW-0648">Protein biosynthesis</keyword>
<dbReference type="GO" id="GO:0003729">
    <property type="term" value="F:mRNA binding"/>
    <property type="evidence" value="ECO:0007669"/>
    <property type="project" value="TreeGrafter"/>
</dbReference>
<dbReference type="Gene3D" id="1.25.40.180">
    <property type="match status" value="2"/>
</dbReference>
<reference evidence="6" key="1">
    <citation type="submission" date="2021-01" db="EMBL/GenBank/DDBJ databases">
        <authorList>
            <person name="Kaushik A."/>
        </authorList>
    </citation>
    <scope>NUCLEOTIDE SEQUENCE</scope>
    <source>
        <strain evidence="6">AG1-1C</strain>
    </source>
</reference>
<evidence type="ECO:0000313" key="6">
    <source>
        <dbReference type="EMBL" id="CAE6434937.1"/>
    </source>
</evidence>
<feature type="compositionally biased region" description="Polar residues" evidence="4">
    <location>
        <begin position="406"/>
        <end position="416"/>
    </location>
</feature>
<comment type="similarity">
    <text evidence="1">Belongs to the eukaryotic initiation factor 4G family.</text>
</comment>
<evidence type="ECO:0000256" key="3">
    <source>
        <dbReference type="ARBA" id="ARBA00022917"/>
    </source>
</evidence>
<protein>
    <recommendedName>
        <fullName evidence="5">Eukaryotic translation initiation factor 4G1 eIF4E-binding domain-containing protein</fullName>
    </recommendedName>
</protein>
<dbReference type="Pfam" id="PF12152">
    <property type="entry name" value="eIF_4G1"/>
    <property type="match status" value="1"/>
</dbReference>
<gene>
    <name evidence="6" type="ORF">RDB_LOCUS118738</name>
</gene>
<dbReference type="EMBL" id="CAJMWS010000332">
    <property type="protein sequence ID" value="CAE6434937.1"/>
    <property type="molecule type" value="Genomic_DNA"/>
</dbReference>
<accession>A0A8H2XTN1</accession>
<feature type="region of interest" description="Disordered" evidence="4">
    <location>
        <begin position="377"/>
        <end position="416"/>
    </location>
</feature>
<evidence type="ECO:0000259" key="5">
    <source>
        <dbReference type="Pfam" id="PF12152"/>
    </source>
</evidence>
<feature type="region of interest" description="Disordered" evidence="4">
    <location>
        <begin position="162"/>
        <end position="184"/>
    </location>
</feature>
<evidence type="ECO:0000256" key="2">
    <source>
        <dbReference type="ARBA" id="ARBA00022540"/>
    </source>
</evidence>
<feature type="domain" description="Eukaryotic translation initiation factor 4G1 eIF4E-binding" evidence="5">
    <location>
        <begin position="24"/>
        <end position="83"/>
    </location>
</feature>
<dbReference type="GO" id="GO:0003743">
    <property type="term" value="F:translation initiation factor activity"/>
    <property type="evidence" value="ECO:0007669"/>
    <property type="project" value="UniProtKB-KW"/>
</dbReference>
<sequence length="416" mass="46996">MSGATANTINLKEIYEAELKLWPKKIKNIEDFTTVKYPTDINPPDLKFNCLVQPGRFRVRYLGISRYHRNFLLQFTNICTKKPVSLVPLDIFGLEPSTDWRIIRLAHREGRRGDSRSADGVPPQRSSLVELGRDPGLHRPGFFTGSMQSPLKPGDDRFISRTPSVARPDEIPSAGATQGKDTRKFQSTHSQHMQHRCDSMGAKEFRAPSDHTNPLECITPLVLTPRRCGFESNLQNTRQQTGDRQLVGRKLKALLNRLTVQNFDSISDQIIDWEVALESFQPCLDTPKAKNYMDIYFERMQDLAKSSNISFRMQFALLDIIELRARYWQPRHTASSVLTYQDYLGIKLQKHSAMPGGLKRGRPHGDVTEPDGWNVAGWTGSSRPPARAGDLSQFGKISKPAGIQFGPSSVFSKRDA</sequence>
<proteinExistence type="inferred from homology"/>
<dbReference type="InterPro" id="IPR016024">
    <property type="entry name" value="ARM-type_fold"/>
</dbReference>
<evidence type="ECO:0000313" key="7">
    <source>
        <dbReference type="Proteomes" id="UP000663846"/>
    </source>
</evidence>
<dbReference type="Gene3D" id="1.20.970.30">
    <property type="entry name" value="eIF4G, eIF4E-binding domain"/>
    <property type="match status" value="1"/>
</dbReference>
<dbReference type="SUPFAM" id="SSF101489">
    <property type="entry name" value="Eukaryotic initiation factor 4f subunit eIF4g, eIF4e-binding domain"/>
    <property type="match status" value="1"/>
</dbReference>
<dbReference type="AlphaFoldDB" id="A0A8H2XTN1"/>
<evidence type="ECO:0000256" key="1">
    <source>
        <dbReference type="ARBA" id="ARBA00005775"/>
    </source>
</evidence>
<dbReference type="InterPro" id="IPR022745">
    <property type="entry name" value="eIF4G1_eIF4E-bd"/>
</dbReference>
<dbReference type="PANTHER" id="PTHR23253:SF9">
    <property type="entry name" value="EUKARYOTIC TRANSLATION INITIATION FACTOR 4 GAMMA 2"/>
    <property type="match status" value="1"/>
</dbReference>